<dbReference type="PANTHER" id="PTHR22870">
    <property type="entry name" value="REGULATOR OF CHROMOSOME CONDENSATION"/>
    <property type="match status" value="1"/>
</dbReference>
<feature type="repeat" description="RCC1" evidence="2">
    <location>
        <begin position="282"/>
        <end position="334"/>
    </location>
</feature>
<feature type="repeat" description="RCC1" evidence="2">
    <location>
        <begin position="87"/>
        <end position="155"/>
    </location>
</feature>
<feature type="repeat" description="RCC1" evidence="2">
    <location>
        <begin position="335"/>
        <end position="397"/>
    </location>
</feature>
<dbReference type="InterPro" id="IPR009091">
    <property type="entry name" value="RCC1/BLIP-II"/>
</dbReference>
<dbReference type="InterPro" id="IPR051210">
    <property type="entry name" value="Ub_ligase/GEF_domain"/>
</dbReference>
<dbReference type="PANTHER" id="PTHR22870:SF155">
    <property type="entry name" value="E3 UBIQUITIN-PROTEIN LIGASE HERC1-RELATED"/>
    <property type="match status" value="1"/>
</dbReference>
<dbReference type="KEGG" id="jre:109009487"/>
<dbReference type="Pfam" id="PF00415">
    <property type="entry name" value="RCC1"/>
    <property type="match status" value="1"/>
</dbReference>
<dbReference type="RefSeq" id="XP_018845506.1">
    <property type="nucleotide sequence ID" value="XM_018989961.2"/>
</dbReference>
<dbReference type="GeneID" id="109009487"/>
<keyword evidence="1" id="KW-0677">Repeat</keyword>
<dbReference type="SUPFAM" id="SSF50985">
    <property type="entry name" value="RCC1/BLIP-II"/>
    <property type="match status" value="2"/>
</dbReference>
<gene>
    <name evidence="5" type="primary">LOC109009487</name>
</gene>
<dbReference type="AlphaFoldDB" id="A0A2I4GNN6"/>
<evidence type="ECO:0000256" key="2">
    <source>
        <dbReference type="PROSITE-ProRule" id="PRU00235"/>
    </source>
</evidence>
<dbReference type="PROSITE" id="PS50012">
    <property type="entry name" value="RCC1_3"/>
    <property type="match status" value="6"/>
</dbReference>
<feature type="repeat" description="RCC1" evidence="2">
    <location>
        <begin position="28"/>
        <end position="86"/>
    </location>
</feature>
<dbReference type="Proteomes" id="UP000235220">
    <property type="component" value="Chromosome 11"/>
</dbReference>
<dbReference type="InterPro" id="IPR000408">
    <property type="entry name" value="Reg_chr_condens"/>
</dbReference>
<organism evidence="4 5">
    <name type="scientific">Juglans regia</name>
    <name type="common">English walnut</name>
    <dbReference type="NCBI Taxonomy" id="51240"/>
    <lineage>
        <taxon>Eukaryota</taxon>
        <taxon>Viridiplantae</taxon>
        <taxon>Streptophyta</taxon>
        <taxon>Embryophyta</taxon>
        <taxon>Tracheophyta</taxon>
        <taxon>Spermatophyta</taxon>
        <taxon>Magnoliopsida</taxon>
        <taxon>eudicotyledons</taxon>
        <taxon>Gunneridae</taxon>
        <taxon>Pentapetalae</taxon>
        <taxon>rosids</taxon>
        <taxon>fabids</taxon>
        <taxon>Fagales</taxon>
        <taxon>Juglandaceae</taxon>
        <taxon>Juglans</taxon>
    </lineage>
</organism>
<evidence type="ECO:0000256" key="1">
    <source>
        <dbReference type="ARBA" id="ARBA00022737"/>
    </source>
</evidence>
<dbReference type="InterPro" id="IPR058923">
    <property type="entry name" value="RCC1-like_dom"/>
</dbReference>
<proteinExistence type="predicted"/>
<dbReference type="OrthoDB" id="5981550at2759"/>
<dbReference type="InParanoid" id="A0A2I4GNN6"/>
<reference evidence="5" key="1">
    <citation type="submission" date="2025-08" db="UniProtKB">
        <authorList>
            <consortium name="RefSeq"/>
        </authorList>
    </citation>
    <scope>IDENTIFICATION</scope>
    <source>
        <tissue evidence="5">Leaves</tissue>
    </source>
</reference>
<protein>
    <submittedName>
        <fullName evidence="5">Ultraviolet-B receptor UVR8</fullName>
    </submittedName>
</protein>
<evidence type="ECO:0000259" key="3">
    <source>
        <dbReference type="Pfam" id="PF25390"/>
    </source>
</evidence>
<feature type="repeat" description="RCC1" evidence="2">
    <location>
        <begin position="219"/>
        <end position="273"/>
    </location>
</feature>
<evidence type="ECO:0000313" key="4">
    <source>
        <dbReference type="Proteomes" id="UP000235220"/>
    </source>
</evidence>
<dbReference type="PRINTS" id="PR00633">
    <property type="entry name" value="RCCNDNSATION"/>
</dbReference>
<dbReference type="Pfam" id="PF25390">
    <property type="entry name" value="WD40_RLD"/>
    <property type="match status" value="1"/>
</dbReference>
<dbReference type="STRING" id="51240.A0A2I4GNN6"/>
<dbReference type="PROSITE" id="PS00626">
    <property type="entry name" value="RCC1_2"/>
    <property type="match status" value="2"/>
</dbReference>
<dbReference type="Gene3D" id="2.130.10.30">
    <property type="entry name" value="Regulator of chromosome condensation 1/beta-lactamase-inhibitor protein II"/>
    <property type="match status" value="2"/>
</dbReference>
<name>A0A2I4GNN6_JUGRE</name>
<keyword evidence="4" id="KW-1185">Reference proteome</keyword>
<feature type="domain" description="RCC1-like" evidence="3">
    <location>
        <begin position="9"/>
        <end position="345"/>
    </location>
</feature>
<keyword evidence="5" id="KW-0675">Receptor</keyword>
<dbReference type="FunCoup" id="A0A2I4GNN6">
    <property type="interactions" value="656"/>
</dbReference>
<evidence type="ECO:0000313" key="5">
    <source>
        <dbReference type="RefSeq" id="XP_018845506.1"/>
    </source>
</evidence>
<accession>A0A2I4GNN6</accession>
<feature type="repeat" description="RCC1" evidence="2">
    <location>
        <begin position="156"/>
        <end position="210"/>
    </location>
</feature>
<sequence length="561" mass="61253">MDDSVNLSRKVVAVAAGEAHTLALTGDGSVYSWGRGMFGRLGTGSEADEPIPVRVNFDCAERSTEERLRFVGVAAGAYHSLALADNGSVWCWGYNIYGQLGVDGDNATVPHLLQHFIELASPDSLTDESETKSRVPLKVCSVKAGGMMSLAIDNLGALWIWGNFPQESSSSEGGFFLVSSFIPTPVWDFYGHTVIKVACGNEHVVALVSAGETYKGEDIVCYSWGNNNHGQLGLGDKESRLKPEIIKTFNEDSPWAVYEVACGAFHTALLTHKKKPSDTLESLCWTFGIGDNGQLGHETTQPELFPKPVKGLPQNVYLISVDCGLFHTSVVSSAGDVWSWGMERGLGLCPDATFSGTDRGDALSPLLISCNGLQRPKFQDPVQVACGAAHTVLIAHDGYKLWSWGRGKSGVLGNGNTANCFTPTMVLWPSLMEDSKQEESKTSEGVTETERRLSLAMDEMKLLQSKLSAMERYASVLHGSIFGKPFEEEDIPASLQNFGTFDIAKEWENMLEAADRTKLNRLEMSYRNMLASVKDKLMKRRIQEIVEECLHSSSTGPKLQD</sequence>